<comment type="caution">
    <text evidence="1">The sequence shown here is derived from an EMBL/GenBank/DDBJ whole genome shotgun (WGS) entry which is preliminary data.</text>
</comment>
<name>A0A256G4Y0_9HYPH</name>
<evidence type="ECO:0000313" key="1">
    <source>
        <dbReference type="EMBL" id="OYR22152.1"/>
    </source>
</evidence>
<keyword evidence="2" id="KW-1185">Reference proteome</keyword>
<proteinExistence type="predicted"/>
<reference evidence="1 2" key="1">
    <citation type="submission" date="2017-07" db="EMBL/GenBank/DDBJ databases">
        <title>Phylogenetic study on the rhizospheric bacterium Ochrobactrum sp. A44.</title>
        <authorList>
            <person name="Krzyzanowska D.M."/>
            <person name="Ossowicki A."/>
            <person name="Rajewska M."/>
            <person name="Maciag T."/>
            <person name="Kaczynski Z."/>
            <person name="Czerwicka M."/>
            <person name="Jafra S."/>
        </authorList>
    </citation>
    <scope>NUCLEOTIDE SEQUENCE [LARGE SCALE GENOMIC DNA]</scope>
    <source>
        <strain evidence="1 2">CCUG 30717</strain>
    </source>
</reference>
<dbReference type="EMBL" id="NNRM01000045">
    <property type="protein sequence ID" value="OYR22152.1"/>
    <property type="molecule type" value="Genomic_DNA"/>
</dbReference>
<dbReference type="Proteomes" id="UP000216188">
    <property type="component" value="Unassembled WGS sequence"/>
</dbReference>
<dbReference type="AlphaFoldDB" id="A0A256G4Y0"/>
<evidence type="ECO:0000313" key="2">
    <source>
        <dbReference type="Proteomes" id="UP000216188"/>
    </source>
</evidence>
<protein>
    <submittedName>
        <fullName evidence="1">Uncharacterized protein</fullName>
    </submittedName>
</protein>
<accession>A0A256G4Y0</accession>
<organism evidence="1 2">
    <name type="scientific">Brucella pseudogrignonensis</name>
    <dbReference type="NCBI Taxonomy" id="419475"/>
    <lineage>
        <taxon>Bacteria</taxon>
        <taxon>Pseudomonadati</taxon>
        <taxon>Pseudomonadota</taxon>
        <taxon>Alphaproteobacteria</taxon>
        <taxon>Hyphomicrobiales</taxon>
        <taxon>Brucellaceae</taxon>
        <taxon>Brucella/Ochrobactrum group</taxon>
        <taxon>Brucella</taxon>
    </lineage>
</organism>
<gene>
    <name evidence="1" type="ORF">CEV34_4493</name>
</gene>
<sequence length="38" mass="4723">MAWFIPEKALRICFYYGMILQHNRNNLRGFCVYRFGHR</sequence>